<proteinExistence type="predicted"/>
<name>A0A7S2Y5B0_9STRA</name>
<sequence>MECQCMDYTTEAYVDVRKIQESKRITCQSTELMCNDQNTDEPVCAHFSLNVRFMGNDDLWSVESCVDYANDDSNHLYRNGCLRWDYRGQAHATGCAASFLDPSTGNLEPCASCQICQGDSFNQPMISNVQVQCPGDYEKATTTEENCHSTQPSNMDHPVERFFPGFRQGALYHRQTPQTVTGHDGHQLDQNPHKEHATTSNGSVVSQGFRWLAIGVSVAVLLLCC</sequence>
<organism evidence="2">
    <name type="scientific">Entomoneis paludosa</name>
    <dbReference type="NCBI Taxonomy" id="265537"/>
    <lineage>
        <taxon>Eukaryota</taxon>
        <taxon>Sar</taxon>
        <taxon>Stramenopiles</taxon>
        <taxon>Ochrophyta</taxon>
        <taxon>Bacillariophyta</taxon>
        <taxon>Bacillariophyceae</taxon>
        <taxon>Bacillariophycidae</taxon>
        <taxon>Entomoneidaceae</taxon>
        <taxon>Entomoneis</taxon>
    </lineage>
</organism>
<evidence type="ECO:0000256" key="1">
    <source>
        <dbReference type="SAM" id="MobiDB-lite"/>
    </source>
</evidence>
<feature type="compositionally biased region" description="Basic and acidic residues" evidence="1">
    <location>
        <begin position="183"/>
        <end position="197"/>
    </location>
</feature>
<dbReference type="AlphaFoldDB" id="A0A7S2Y5B0"/>
<reference evidence="2" key="1">
    <citation type="submission" date="2021-01" db="EMBL/GenBank/DDBJ databases">
        <authorList>
            <person name="Corre E."/>
            <person name="Pelletier E."/>
            <person name="Niang G."/>
            <person name="Scheremetjew M."/>
            <person name="Finn R."/>
            <person name="Kale V."/>
            <person name="Holt S."/>
            <person name="Cochrane G."/>
            <person name="Meng A."/>
            <person name="Brown T."/>
            <person name="Cohen L."/>
        </authorList>
    </citation>
    <scope>NUCLEOTIDE SEQUENCE</scope>
    <source>
        <strain evidence="2">CCMP125</strain>
    </source>
</reference>
<evidence type="ECO:0000313" key="2">
    <source>
        <dbReference type="EMBL" id="CAD9949914.1"/>
    </source>
</evidence>
<dbReference type="EMBL" id="HBHT01007234">
    <property type="protein sequence ID" value="CAD9949914.1"/>
    <property type="molecule type" value="Transcribed_RNA"/>
</dbReference>
<feature type="region of interest" description="Disordered" evidence="1">
    <location>
        <begin position="178"/>
        <end position="201"/>
    </location>
</feature>
<gene>
    <name evidence="2" type="ORF">APAL1065_LOCUS4818</name>
</gene>
<accession>A0A7S2Y5B0</accession>
<protein>
    <submittedName>
        <fullName evidence="2">Uncharacterized protein</fullName>
    </submittedName>
</protein>